<evidence type="ECO:0000259" key="2">
    <source>
        <dbReference type="Pfam" id="PF16344"/>
    </source>
</evidence>
<feature type="domain" description="FecR protein" evidence="1">
    <location>
        <begin position="31"/>
        <end position="122"/>
    </location>
</feature>
<organism evidence="3 4">
    <name type="scientific">Methylomonas rivi</name>
    <dbReference type="NCBI Taxonomy" id="2952226"/>
    <lineage>
        <taxon>Bacteria</taxon>
        <taxon>Pseudomonadati</taxon>
        <taxon>Pseudomonadota</taxon>
        <taxon>Gammaproteobacteria</taxon>
        <taxon>Methylococcales</taxon>
        <taxon>Methylococcaceae</taxon>
        <taxon>Methylomonas</taxon>
    </lineage>
</organism>
<comment type="caution">
    <text evidence="3">The sequence shown here is derived from an EMBL/GenBank/DDBJ whole genome shotgun (WGS) entry which is preliminary data.</text>
</comment>
<accession>A0ABT1U9W7</accession>
<name>A0ABT1U9W7_9GAMM</name>
<gene>
    <name evidence="3" type="ORF">NP596_18325</name>
</gene>
<proteinExistence type="predicted"/>
<dbReference type="Proteomes" id="UP001524586">
    <property type="component" value="Unassembled WGS sequence"/>
</dbReference>
<evidence type="ECO:0000313" key="3">
    <source>
        <dbReference type="EMBL" id="MCQ8130421.1"/>
    </source>
</evidence>
<dbReference type="Gene3D" id="2.60.120.1440">
    <property type="match status" value="1"/>
</dbReference>
<reference evidence="3 4" key="1">
    <citation type="submission" date="2022-07" db="EMBL/GenBank/DDBJ databases">
        <title>Methylomonas rivi sp. nov., Methylomonas rosea sp. nov., Methylomonas aureus sp. nov. and Methylomonas subterranea sp. nov., four novel methanotrophs isolated from a freshwater creek and the deep terrestrial subsurface.</title>
        <authorList>
            <person name="Abin C."/>
            <person name="Sankaranarayanan K."/>
            <person name="Garner C."/>
            <person name="Sindelar R."/>
            <person name="Kotary K."/>
            <person name="Garner R."/>
            <person name="Barclay S."/>
            <person name="Lawson P."/>
            <person name="Krumholz L."/>
        </authorList>
    </citation>
    <scope>NUCLEOTIDE SEQUENCE [LARGE SCALE GENOMIC DNA]</scope>
    <source>
        <strain evidence="3 4">WSC-6</strain>
    </source>
</reference>
<dbReference type="Pfam" id="PF04773">
    <property type="entry name" value="FecR"/>
    <property type="match status" value="1"/>
</dbReference>
<dbReference type="PANTHER" id="PTHR30273">
    <property type="entry name" value="PERIPLASMIC SIGNAL SENSOR AND SIGMA FACTOR ACTIVATOR FECR-RELATED"/>
    <property type="match status" value="1"/>
</dbReference>
<keyword evidence="4" id="KW-1185">Reference proteome</keyword>
<evidence type="ECO:0000313" key="4">
    <source>
        <dbReference type="Proteomes" id="UP001524586"/>
    </source>
</evidence>
<dbReference type="RefSeq" id="WP_256616845.1">
    <property type="nucleotide sequence ID" value="NZ_JANIBK010000160.1"/>
</dbReference>
<sequence>PAAYSAAAALLLGIGLGLFSPQGWYGLPRSYSVAKGQRQTVALPDGSNLEMNTDTEVRVRFNRGQRRMELLRGEAFFNVVHDAKRPFSVRVGDVGIYDIGTAFDVYKQPDRVSVTVLEGEVEVDNRTERRPLTAGQQLSIGNDLRFAAVEQTDIAAATAWRQGLLVFRGRPLAEVLAEIGRYHEVRIRLPDPKLAELRVNGSFRTGQLDNMLNAVATLLPITVKHVGEREIVLEAVAPAGVRPRHNKP</sequence>
<dbReference type="Pfam" id="PF16344">
    <property type="entry name" value="FecR_C"/>
    <property type="match status" value="1"/>
</dbReference>
<protein>
    <submittedName>
        <fullName evidence="3">FecR domain-containing protein</fullName>
    </submittedName>
</protein>
<dbReference type="InterPro" id="IPR012373">
    <property type="entry name" value="Ferrdict_sens_TM"/>
</dbReference>
<dbReference type="PANTHER" id="PTHR30273:SF2">
    <property type="entry name" value="PROTEIN FECR"/>
    <property type="match status" value="1"/>
</dbReference>
<feature type="non-terminal residue" evidence="3">
    <location>
        <position position="1"/>
    </location>
</feature>
<dbReference type="InterPro" id="IPR006860">
    <property type="entry name" value="FecR"/>
</dbReference>
<dbReference type="InterPro" id="IPR032508">
    <property type="entry name" value="FecR_C"/>
</dbReference>
<dbReference type="EMBL" id="JANIBK010000160">
    <property type="protein sequence ID" value="MCQ8130421.1"/>
    <property type="molecule type" value="Genomic_DNA"/>
</dbReference>
<dbReference type="Gene3D" id="3.55.50.30">
    <property type="match status" value="1"/>
</dbReference>
<evidence type="ECO:0000259" key="1">
    <source>
        <dbReference type="Pfam" id="PF04773"/>
    </source>
</evidence>
<feature type="domain" description="Protein FecR C-terminal" evidence="2">
    <location>
        <begin position="165"/>
        <end position="232"/>
    </location>
</feature>